<sequence>MENSVEISGSEQAAVLLLMMGEERAAKILQHVDYEAVEKIGAAMAGIKQVDSNRAHSVCNQFREDLNSHTPLGIGVPGYVRNLLVNTMGEQTGSTLADRLLGDDSPRELDSLRWMDPDTILHILQDEHPQIIAITLAHLDQSLSSRVVAKLEEGLQEDVLFRIATMDKIPESAMKQLQSTLKTKLDLSSSFKTKTVDGATTAAGILNGLDGDTEARILETLAKTDETMRQRLEDLMFVFGNLAELDNKGMQLLLREVTSEQLSVALKGADELVRDKVFSNMSKRAKELLVDDMESRGPTKLSDVEDAQKAILAVARQLAEDGKINLGSSSDDYV</sequence>
<dbReference type="InterPro" id="IPR023087">
    <property type="entry name" value="Flg_Motor_Flig_C"/>
</dbReference>
<feature type="domain" description="Flagellar motor switch protein FliG C-terminal" evidence="12">
    <location>
        <begin position="219"/>
        <end position="326"/>
    </location>
</feature>
<comment type="subcellular location">
    <subcellularLocation>
        <location evidence="1 11">Bacterial flagellum basal body</location>
    </subcellularLocation>
    <subcellularLocation>
        <location evidence="2 11">Cell inner membrane</location>
        <topology evidence="2 11">Peripheral membrane protein</topology>
        <orientation evidence="2 11">Cytoplasmic side</orientation>
    </subcellularLocation>
</comment>
<dbReference type="Gene3D" id="1.10.220.30">
    <property type="match status" value="3"/>
</dbReference>
<dbReference type="Pfam" id="PF14841">
    <property type="entry name" value="FliG_M"/>
    <property type="match status" value="1"/>
</dbReference>
<dbReference type="InterPro" id="IPR028263">
    <property type="entry name" value="FliG_N"/>
</dbReference>
<dbReference type="AlphaFoldDB" id="A0A7W4Z5X9"/>
<dbReference type="GO" id="GO:0071973">
    <property type="term" value="P:bacterial-type flagellum-dependent cell motility"/>
    <property type="evidence" value="ECO:0007669"/>
    <property type="project" value="InterPro"/>
</dbReference>
<evidence type="ECO:0000256" key="3">
    <source>
        <dbReference type="ARBA" id="ARBA00010299"/>
    </source>
</evidence>
<evidence type="ECO:0000256" key="11">
    <source>
        <dbReference type="PIRNR" id="PIRNR003161"/>
    </source>
</evidence>
<dbReference type="PANTHER" id="PTHR30534">
    <property type="entry name" value="FLAGELLAR MOTOR SWITCH PROTEIN FLIG"/>
    <property type="match status" value="1"/>
</dbReference>
<dbReference type="RefSeq" id="WP_183409065.1">
    <property type="nucleotide sequence ID" value="NZ_JACHWY010000001.1"/>
</dbReference>
<dbReference type="GO" id="GO:0009425">
    <property type="term" value="C:bacterial-type flagellum basal body"/>
    <property type="evidence" value="ECO:0007669"/>
    <property type="project" value="UniProtKB-SubCell"/>
</dbReference>
<evidence type="ECO:0000259" key="12">
    <source>
        <dbReference type="Pfam" id="PF01706"/>
    </source>
</evidence>
<dbReference type="GO" id="GO:0006935">
    <property type="term" value="P:chemotaxis"/>
    <property type="evidence" value="ECO:0007669"/>
    <property type="project" value="UniProtKB-KW"/>
</dbReference>
<evidence type="ECO:0000256" key="7">
    <source>
        <dbReference type="ARBA" id="ARBA00022779"/>
    </source>
</evidence>
<dbReference type="PRINTS" id="PR00954">
    <property type="entry name" value="FLGMOTORFLIG"/>
</dbReference>
<keyword evidence="7 11" id="KW-0283">Flagellar rotation</keyword>
<name>A0A7W4Z5X9_9GAMM</name>
<dbReference type="PIRSF" id="PIRSF003161">
    <property type="entry name" value="FliG"/>
    <property type="match status" value="1"/>
</dbReference>
<feature type="domain" description="Flagellar motor switch protein FliG middle" evidence="13">
    <location>
        <begin position="117"/>
        <end position="186"/>
    </location>
</feature>
<dbReference type="SUPFAM" id="SSF48029">
    <property type="entry name" value="FliG"/>
    <property type="match status" value="2"/>
</dbReference>
<keyword evidence="8 11" id="KW-0472">Membrane</keyword>
<organism evidence="15 16">
    <name type="scientific">Litorivivens lipolytica</name>
    <dbReference type="NCBI Taxonomy" id="1524264"/>
    <lineage>
        <taxon>Bacteria</taxon>
        <taxon>Pseudomonadati</taxon>
        <taxon>Pseudomonadota</taxon>
        <taxon>Gammaproteobacteria</taxon>
        <taxon>Litorivivens</taxon>
    </lineage>
</organism>
<evidence type="ECO:0000256" key="10">
    <source>
        <dbReference type="ARBA" id="ARBA00025598"/>
    </source>
</evidence>
<dbReference type="Pfam" id="PF14842">
    <property type="entry name" value="FliG_N"/>
    <property type="match status" value="1"/>
</dbReference>
<protein>
    <recommendedName>
        <fullName evidence="4 11">Flagellar motor switch protein FliG</fullName>
    </recommendedName>
</protein>
<dbReference type="EMBL" id="JACHWY010000001">
    <property type="protein sequence ID" value="MBB3046366.1"/>
    <property type="molecule type" value="Genomic_DNA"/>
</dbReference>
<dbReference type="InterPro" id="IPR011002">
    <property type="entry name" value="FliG_a-hlx"/>
</dbReference>
<dbReference type="NCBIfam" id="TIGR00207">
    <property type="entry name" value="fliG"/>
    <property type="match status" value="1"/>
</dbReference>
<evidence type="ECO:0000256" key="8">
    <source>
        <dbReference type="ARBA" id="ARBA00023136"/>
    </source>
</evidence>
<proteinExistence type="inferred from homology"/>
<dbReference type="Proteomes" id="UP000537130">
    <property type="component" value="Unassembled WGS sequence"/>
</dbReference>
<reference evidence="15 16" key="1">
    <citation type="submission" date="2020-08" db="EMBL/GenBank/DDBJ databases">
        <title>Genomic Encyclopedia of Type Strains, Phase III (KMG-III): the genomes of soil and plant-associated and newly described type strains.</title>
        <authorList>
            <person name="Whitman W."/>
        </authorList>
    </citation>
    <scope>NUCLEOTIDE SEQUENCE [LARGE SCALE GENOMIC DNA]</scope>
    <source>
        <strain evidence="15 16">CECT 8654</strain>
    </source>
</reference>
<dbReference type="InterPro" id="IPR032779">
    <property type="entry name" value="FliG_M"/>
</dbReference>
<keyword evidence="15" id="KW-0966">Cell projection</keyword>
<dbReference type="InterPro" id="IPR000090">
    <property type="entry name" value="Flg_Motor_Flig"/>
</dbReference>
<evidence type="ECO:0000259" key="14">
    <source>
        <dbReference type="Pfam" id="PF14842"/>
    </source>
</evidence>
<gene>
    <name evidence="15" type="ORF">FHR99_000602</name>
</gene>
<evidence type="ECO:0000256" key="5">
    <source>
        <dbReference type="ARBA" id="ARBA00022475"/>
    </source>
</evidence>
<evidence type="ECO:0000259" key="13">
    <source>
        <dbReference type="Pfam" id="PF14841"/>
    </source>
</evidence>
<keyword evidence="15" id="KW-0969">Cilium</keyword>
<evidence type="ECO:0000256" key="9">
    <source>
        <dbReference type="ARBA" id="ARBA00023143"/>
    </source>
</evidence>
<dbReference type="GO" id="GO:0005886">
    <property type="term" value="C:plasma membrane"/>
    <property type="evidence" value="ECO:0007669"/>
    <property type="project" value="UniProtKB-SubCell"/>
</dbReference>
<evidence type="ECO:0000256" key="6">
    <source>
        <dbReference type="ARBA" id="ARBA00022500"/>
    </source>
</evidence>
<dbReference type="GO" id="GO:0003774">
    <property type="term" value="F:cytoskeletal motor activity"/>
    <property type="evidence" value="ECO:0007669"/>
    <property type="project" value="InterPro"/>
</dbReference>
<comment type="function">
    <text evidence="10 11">FliG is one of three proteins (FliG, FliN, FliM) that forms the rotor-mounted switch complex (C ring), located at the base of the basal body. This complex interacts with the CheY and CheZ chemotaxis proteins, in addition to contacting components of the motor that determine the direction of flagellar rotation.</text>
</comment>
<dbReference type="PANTHER" id="PTHR30534:SF0">
    <property type="entry name" value="FLAGELLAR MOTOR SWITCH PROTEIN FLIG"/>
    <property type="match status" value="1"/>
</dbReference>
<evidence type="ECO:0000313" key="16">
    <source>
        <dbReference type="Proteomes" id="UP000537130"/>
    </source>
</evidence>
<dbReference type="Pfam" id="PF01706">
    <property type="entry name" value="FliG_C"/>
    <property type="match status" value="1"/>
</dbReference>
<keyword evidence="5 11" id="KW-1003">Cell membrane</keyword>
<keyword evidence="11" id="KW-0997">Cell inner membrane</keyword>
<evidence type="ECO:0000256" key="4">
    <source>
        <dbReference type="ARBA" id="ARBA00021870"/>
    </source>
</evidence>
<evidence type="ECO:0000313" key="15">
    <source>
        <dbReference type="EMBL" id="MBB3046366.1"/>
    </source>
</evidence>
<comment type="similarity">
    <text evidence="3 11">Belongs to the FliG family.</text>
</comment>
<feature type="domain" description="Flagellar motor switch protein FliG N-terminal" evidence="14">
    <location>
        <begin position="7"/>
        <end position="105"/>
    </location>
</feature>
<keyword evidence="15" id="KW-0282">Flagellum</keyword>
<comment type="caution">
    <text evidence="15">The sequence shown here is derived from an EMBL/GenBank/DDBJ whole genome shotgun (WGS) entry which is preliminary data.</text>
</comment>
<evidence type="ECO:0000256" key="2">
    <source>
        <dbReference type="ARBA" id="ARBA00004515"/>
    </source>
</evidence>
<accession>A0A7W4Z5X9</accession>
<keyword evidence="16" id="KW-1185">Reference proteome</keyword>
<evidence type="ECO:0000256" key="1">
    <source>
        <dbReference type="ARBA" id="ARBA00004117"/>
    </source>
</evidence>
<keyword evidence="9 11" id="KW-0975">Bacterial flagellum</keyword>
<keyword evidence="6 11" id="KW-0145">Chemotaxis</keyword>